<dbReference type="AlphaFoldDB" id="A0A0P7J3Q9"/>
<sequence>MKRPCVIAVCPDRNAFCAWAIAGLADGAGAGRPDAWLASGNIGGLDLFCDMVLGLREQAIRAGPNSSYWLS</sequence>
<gene>
    <name evidence="1" type="ORF">AKJ29_08610</name>
</gene>
<evidence type="ECO:0000313" key="2">
    <source>
        <dbReference type="Proteomes" id="UP000050471"/>
    </source>
</evidence>
<protein>
    <submittedName>
        <fullName evidence="1">Uncharacterized protein</fullName>
    </submittedName>
</protein>
<dbReference type="Proteomes" id="UP000050471">
    <property type="component" value="Unassembled WGS sequence"/>
</dbReference>
<comment type="caution">
    <text evidence="1">The sequence shown here is derived from an EMBL/GenBank/DDBJ whole genome shotgun (WGS) entry which is preliminary data.</text>
</comment>
<keyword evidence="2" id="KW-1185">Reference proteome</keyword>
<accession>A0A0P7J3Q9</accession>
<evidence type="ECO:0000313" key="1">
    <source>
        <dbReference type="EMBL" id="KPN62296.1"/>
    </source>
</evidence>
<dbReference type="EMBL" id="LKBA01000019">
    <property type="protein sequence ID" value="KPN62296.1"/>
    <property type="molecule type" value="Genomic_DNA"/>
</dbReference>
<dbReference type="STRING" id="154981.AKJ29_08610"/>
<name>A0A0P7J3Q9_9RHOB</name>
<reference evidence="1 2" key="1">
    <citation type="submission" date="2015-09" db="EMBL/GenBank/DDBJ databases">
        <title>Draft genome sequence of Aliiroseovarius crassostreae CV919-312TSm, the causative agent of Roseovarius Oyster Disease (formerly Juvenile Oyster Disease).</title>
        <authorList>
            <person name="Kessner L."/>
            <person name="Spinard E."/>
            <person name="Nelson D."/>
        </authorList>
    </citation>
    <scope>NUCLEOTIDE SEQUENCE [LARGE SCALE GENOMIC DNA]</scope>
    <source>
        <strain evidence="1 2">CV919-312</strain>
    </source>
</reference>
<organism evidence="1 2">
    <name type="scientific">Aliiroseovarius crassostreae</name>
    <dbReference type="NCBI Taxonomy" id="154981"/>
    <lineage>
        <taxon>Bacteria</taxon>
        <taxon>Pseudomonadati</taxon>
        <taxon>Pseudomonadota</taxon>
        <taxon>Alphaproteobacteria</taxon>
        <taxon>Rhodobacterales</taxon>
        <taxon>Paracoccaceae</taxon>
        <taxon>Aliiroseovarius</taxon>
    </lineage>
</organism>
<proteinExistence type="predicted"/>